<feature type="transmembrane region" description="Helical" evidence="6">
    <location>
        <begin position="257"/>
        <end position="285"/>
    </location>
</feature>
<dbReference type="RefSeq" id="WP_073550972.1">
    <property type="nucleotide sequence ID" value="NZ_CAWMVK010000009.1"/>
</dbReference>
<dbReference type="EMBL" id="MRCC01000017">
    <property type="protein sequence ID" value="OKH23107.1"/>
    <property type="molecule type" value="Genomic_DNA"/>
</dbReference>
<reference evidence="7 8" key="1">
    <citation type="submission" date="2016-11" db="EMBL/GenBank/DDBJ databases">
        <title>Draft Genome Sequences of Nine Cyanobacterial Strains from Diverse Habitats.</title>
        <authorList>
            <person name="Zhu T."/>
            <person name="Hou S."/>
            <person name="Lu X."/>
            <person name="Hess W.R."/>
        </authorList>
    </citation>
    <scope>NUCLEOTIDE SEQUENCE [LARGE SCALE GENOMIC DNA]</scope>
    <source>
        <strain evidence="7 8">5.2 s.c.1</strain>
    </source>
</reference>
<dbReference type="OrthoDB" id="505911at2"/>
<feature type="transmembrane region" description="Helical" evidence="6">
    <location>
        <begin position="305"/>
        <end position="336"/>
    </location>
</feature>
<evidence type="ECO:0000256" key="6">
    <source>
        <dbReference type="SAM" id="Phobius"/>
    </source>
</evidence>
<evidence type="ECO:0000313" key="7">
    <source>
        <dbReference type="EMBL" id="OKH23107.1"/>
    </source>
</evidence>
<dbReference type="AlphaFoldDB" id="A0A1U7HHQ9"/>
<comment type="similarity">
    <text evidence="2">Belongs to the autoinducer-2 exporter (AI-2E) (TC 2.A.86) family.</text>
</comment>
<evidence type="ECO:0000313" key="8">
    <source>
        <dbReference type="Proteomes" id="UP000185984"/>
    </source>
</evidence>
<feature type="transmembrane region" description="Helical" evidence="6">
    <location>
        <begin position="221"/>
        <end position="245"/>
    </location>
</feature>
<name>A0A1U7HHQ9_9CHRO</name>
<accession>A0A1U7HHQ9</accession>
<evidence type="ECO:0000256" key="2">
    <source>
        <dbReference type="ARBA" id="ARBA00009773"/>
    </source>
</evidence>
<dbReference type="PANTHER" id="PTHR21716">
    <property type="entry name" value="TRANSMEMBRANE PROTEIN"/>
    <property type="match status" value="1"/>
</dbReference>
<dbReference type="GO" id="GO:0055085">
    <property type="term" value="P:transmembrane transport"/>
    <property type="evidence" value="ECO:0007669"/>
    <property type="project" value="TreeGrafter"/>
</dbReference>
<dbReference type="GO" id="GO:0016020">
    <property type="term" value="C:membrane"/>
    <property type="evidence" value="ECO:0007669"/>
    <property type="project" value="UniProtKB-SubCell"/>
</dbReference>
<dbReference type="PANTHER" id="PTHR21716:SF66">
    <property type="entry name" value="TRANSPORT PROTEIN SLL0063-RELATED"/>
    <property type="match status" value="1"/>
</dbReference>
<evidence type="ECO:0000256" key="4">
    <source>
        <dbReference type="ARBA" id="ARBA00022989"/>
    </source>
</evidence>
<feature type="transmembrane region" description="Helical" evidence="6">
    <location>
        <begin position="21"/>
        <end position="38"/>
    </location>
</feature>
<keyword evidence="5 6" id="KW-0472">Membrane</keyword>
<evidence type="ECO:0000256" key="5">
    <source>
        <dbReference type="ARBA" id="ARBA00023136"/>
    </source>
</evidence>
<dbReference type="STRING" id="247279.NIES1031_18555"/>
<feature type="transmembrane region" description="Helical" evidence="6">
    <location>
        <begin position="69"/>
        <end position="95"/>
    </location>
</feature>
<keyword evidence="3 6" id="KW-0812">Transmembrane</keyword>
<keyword evidence="4 6" id="KW-1133">Transmembrane helix</keyword>
<dbReference type="Proteomes" id="UP000185984">
    <property type="component" value="Unassembled WGS sequence"/>
</dbReference>
<feature type="transmembrane region" description="Helical" evidence="6">
    <location>
        <begin position="152"/>
        <end position="176"/>
    </location>
</feature>
<dbReference type="InterPro" id="IPR002549">
    <property type="entry name" value="AI-2E-like"/>
</dbReference>
<protein>
    <submittedName>
        <fullName evidence="7">AI-2E family transporter</fullName>
    </submittedName>
</protein>
<gene>
    <name evidence="7" type="ORF">NIES1031_18555</name>
</gene>
<comment type="caution">
    <text evidence="7">The sequence shown here is derived from an EMBL/GenBank/DDBJ whole genome shotgun (WGS) entry which is preliminary data.</text>
</comment>
<feature type="transmembrane region" description="Helical" evidence="6">
    <location>
        <begin position="44"/>
        <end position="62"/>
    </location>
</feature>
<sequence>MSESPIKPLWNRLNNSTLVRYLLLIALGWVIAQILAYFEHVIVTFIFAAVFAFLLSYPVRWVERFLPHTVAVVIVFLLSIFLLLAIVFTIGLAILSQGEQLLNQAPELLNSVLPVVEQIEQLLQRFNFQVDFNAIEEQIRNQALAGLGFGFAALQAIVTNIVDLVIIAVIALFMLLDGKRLWYFLLQVFPQRFRDKLTHAVQHNFLGFFWGRFLLSLFFGVSVYVVLLLLQAPFALLLAAIAGVFDLIPGIGATIGVGLVSIILLPQGVWLSLQVLIGCVLLQQVEENVLMPKIMQGSLNVNPVVMFFALLVGARIAGLVGVFLSVPIAGVLISLFELNQLKAEHKDENSVNG</sequence>
<evidence type="ECO:0000256" key="3">
    <source>
        <dbReference type="ARBA" id="ARBA00022692"/>
    </source>
</evidence>
<comment type="subcellular location">
    <subcellularLocation>
        <location evidence="1">Membrane</location>
        <topology evidence="1">Multi-pass membrane protein</topology>
    </subcellularLocation>
</comment>
<organism evidence="7 8">
    <name type="scientific">Chroogloeocystis siderophila 5.2 s.c.1</name>
    <dbReference type="NCBI Taxonomy" id="247279"/>
    <lineage>
        <taxon>Bacteria</taxon>
        <taxon>Bacillati</taxon>
        <taxon>Cyanobacteriota</taxon>
        <taxon>Cyanophyceae</taxon>
        <taxon>Oscillatoriophycideae</taxon>
        <taxon>Chroococcales</taxon>
        <taxon>Chroococcaceae</taxon>
        <taxon>Chroogloeocystis</taxon>
    </lineage>
</organism>
<evidence type="ECO:0000256" key="1">
    <source>
        <dbReference type="ARBA" id="ARBA00004141"/>
    </source>
</evidence>
<keyword evidence="8" id="KW-1185">Reference proteome</keyword>
<proteinExistence type="inferred from homology"/>
<dbReference type="Pfam" id="PF01594">
    <property type="entry name" value="AI-2E_transport"/>
    <property type="match status" value="1"/>
</dbReference>